<gene>
    <name evidence="1" type="ORF">SAMN05421731_102428</name>
</gene>
<proteinExistence type="predicted"/>
<evidence type="ECO:0000313" key="2">
    <source>
        <dbReference type="Proteomes" id="UP000219042"/>
    </source>
</evidence>
<organism evidence="1 2">
    <name type="scientific">Acinetobacter puyangensis</name>
    <dbReference type="NCBI Taxonomy" id="1096779"/>
    <lineage>
        <taxon>Bacteria</taxon>
        <taxon>Pseudomonadati</taxon>
        <taxon>Pseudomonadota</taxon>
        <taxon>Gammaproteobacteria</taxon>
        <taxon>Moraxellales</taxon>
        <taxon>Moraxellaceae</taxon>
        <taxon>Acinetobacter</taxon>
    </lineage>
</organism>
<reference evidence="2" key="1">
    <citation type="submission" date="2016-09" db="EMBL/GenBank/DDBJ databases">
        <authorList>
            <person name="Varghese N."/>
            <person name="Submissions S."/>
        </authorList>
    </citation>
    <scope>NUCLEOTIDE SEQUENCE [LARGE SCALE GENOMIC DNA]</scope>
    <source>
        <strain evidence="2">ANC 4466</strain>
    </source>
</reference>
<sequence>MQNDALDVAEDSASSGLNNILTEQVSQSIDDLAGAIIEQLVADERFKKLFNQPQRSDQPRKQRLLARQKNKEQHYLLLEDLVAQDNNGLALSIKADQFAKEYLQVVDILYRELEAEYNDFPVKHHKTNSYLQRLLVGDSRNLQTLMRIEVFMLTLLQQSTPAFLYSKEQMPQIKLESSKQLEQRVTRLGREFLFLWSEMDFIKQLNGGYFTRNVQLLADFFWHQDPSIKKFSGFKIIKRDANPESLKELSDLFIELVGFARRGKFQPNTRDHRPRAGFVEPDTEIVKPSSIAMTKDWIKRSQQLQEAIDYFRRYKQKNIVLYRFQIQLKLKNSKVPYEQFQKFFGIVNKKAVRPQGFKGYLDFLYFWKENFITQNLIQDMIIILDASSLIDIPEQDDQKAKLRDIPAEFLEYMRMILNENSEIFGDRKPILKLYPIPVMQSKAWDIPAELIIETDDKVKRAFFEDRILPYFVYMETFDVNYSDDIKNRFKRGQKS</sequence>
<dbReference type="Proteomes" id="UP000219042">
    <property type="component" value="Unassembled WGS sequence"/>
</dbReference>
<accession>A0A240E684</accession>
<protein>
    <submittedName>
        <fullName evidence="1">Uncharacterized protein</fullName>
    </submittedName>
</protein>
<name>A0A240E684_9GAMM</name>
<dbReference type="EMBL" id="OANT01000002">
    <property type="protein sequence ID" value="SNX44267.1"/>
    <property type="molecule type" value="Genomic_DNA"/>
</dbReference>
<evidence type="ECO:0000313" key="1">
    <source>
        <dbReference type="EMBL" id="SNX44267.1"/>
    </source>
</evidence>
<keyword evidence="2" id="KW-1185">Reference proteome</keyword>
<dbReference type="AlphaFoldDB" id="A0A240E684"/>